<evidence type="ECO:0000256" key="1">
    <source>
        <dbReference type="SAM" id="MobiDB-lite"/>
    </source>
</evidence>
<evidence type="ECO:0000313" key="2">
    <source>
        <dbReference type="WBParaSite" id="MCU_012006-RA"/>
    </source>
</evidence>
<accession>A0A5K3G1J3</accession>
<feature type="region of interest" description="Disordered" evidence="1">
    <location>
        <begin position="1"/>
        <end position="30"/>
    </location>
</feature>
<name>A0A5K3G1J3_MESCO</name>
<dbReference type="AlphaFoldDB" id="A0A5K3G1J3"/>
<feature type="compositionally biased region" description="Polar residues" evidence="1">
    <location>
        <begin position="1"/>
        <end position="14"/>
    </location>
</feature>
<dbReference type="WBParaSite" id="MCU_012006-RA">
    <property type="protein sequence ID" value="MCU_012006-RA"/>
    <property type="gene ID" value="MCU_012006"/>
</dbReference>
<proteinExistence type="predicted"/>
<sequence length="61" mass="6842">MKNTGKTDTASLTNHKPEPQVKRHPSEFTHNTPVLCPYLVGCLSSSHAIRTQRDTNWLKPA</sequence>
<feature type="compositionally biased region" description="Basic and acidic residues" evidence="1">
    <location>
        <begin position="15"/>
        <end position="27"/>
    </location>
</feature>
<protein>
    <submittedName>
        <fullName evidence="2">Uncharacterized protein</fullName>
    </submittedName>
</protein>
<reference evidence="2" key="1">
    <citation type="submission" date="2019-11" db="UniProtKB">
        <authorList>
            <consortium name="WormBaseParasite"/>
        </authorList>
    </citation>
    <scope>IDENTIFICATION</scope>
</reference>
<organism evidence="2">
    <name type="scientific">Mesocestoides corti</name>
    <name type="common">Flatworm</name>
    <dbReference type="NCBI Taxonomy" id="53468"/>
    <lineage>
        <taxon>Eukaryota</taxon>
        <taxon>Metazoa</taxon>
        <taxon>Spiralia</taxon>
        <taxon>Lophotrochozoa</taxon>
        <taxon>Platyhelminthes</taxon>
        <taxon>Cestoda</taxon>
        <taxon>Eucestoda</taxon>
        <taxon>Cyclophyllidea</taxon>
        <taxon>Mesocestoididae</taxon>
        <taxon>Mesocestoides</taxon>
    </lineage>
</organism>